<keyword evidence="2" id="KW-0215">Deoxyribonucleotide synthesis</keyword>
<dbReference type="Pfam" id="PF02867">
    <property type="entry name" value="Ribonuc_red_lgC"/>
    <property type="match status" value="1"/>
</dbReference>
<dbReference type="AlphaFoldDB" id="A0AAD7KD40"/>
<gene>
    <name evidence="6" type="ORF">B0H16DRAFT_1495484</name>
</gene>
<dbReference type="InterPro" id="IPR039718">
    <property type="entry name" value="Rrm1"/>
</dbReference>
<evidence type="ECO:0000313" key="6">
    <source>
        <dbReference type="EMBL" id="KAJ7783126.1"/>
    </source>
</evidence>
<dbReference type="PRINTS" id="PR01183">
    <property type="entry name" value="RIBORDTASEM1"/>
</dbReference>
<dbReference type="SUPFAM" id="SSF51998">
    <property type="entry name" value="PFL-like glycyl radical enzymes"/>
    <property type="match status" value="1"/>
</dbReference>
<dbReference type="GO" id="GO:0005971">
    <property type="term" value="C:ribonucleoside-diphosphate reductase complex"/>
    <property type="evidence" value="ECO:0007669"/>
    <property type="project" value="TreeGrafter"/>
</dbReference>
<comment type="caution">
    <text evidence="6">The sequence shown here is derived from an EMBL/GenBank/DDBJ whole genome shotgun (WGS) entry which is preliminary data.</text>
</comment>
<dbReference type="PANTHER" id="PTHR11573:SF6">
    <property type="entry name" value="RIBONUCLEOSIDE-DIPHOSPHATE REDUCTASE LARGE SUBUNIT"/>
    <property type="match status" value="1"/>
</dbReference>
<dbReference type="InterPro" id="IPR000788">
    <property type="entry name" value="RNR_lg_C"/>
</dbReference>
<dbReference type="Gene3D" id="3.20.70.20">
    <property type="match status" value="1"/>
</dbReference>
<keyword evidence="7" id="KW-1185">Reference proteome</keyword>
<protein>
    <submittedName>
        <fullName evidence="6">Ribonucleotide reductase</fullName>
    </submittedName>
</protein>
<dbReference type="GO" id="GO:0004748">
    <property type="term" value="F:ribonucleoside-diphosphate reductase activity, thioredoxin disulfide as acceptor"/>
    <property type="evidence" value="ECO:0007669"/>
    <property type="project" value="TreeGrafter"/>
</dbReference>
<reference evidence="6" key="1">
    <citation type="submission" date="2023-03" db="EMBL/GenBank/DDBJ databases">
        <title>Massive genome expansion in bonnet fungi (Mycena s.s.) driven by repeated elements and novel gene families across ecological guilds.</title>
        <authorList>
            <consortium name="Lawrence Berkeley National Laboratory"/>
            <person name="Harder C.B."/>
            <person name="Miyauchi S."/>
            <person name="Viragh M."/>
            <person name="Kuo A."/>
            <person name="Thoen E."/>
            <person name="Andreopoulos B."/>
            <person name="Lu D."/>
            <person name="Skrede I."/>
            <person name="Drula E."/>
            <person name="Henrissat B."/>
            <person name="Morin E."/>
            <person name="Kohler A."/>
            <person name="Barry K."/>
            <person name="LaButti K."/>
            <person name="Morin E."/>
            <person name="Salamov A."/>
            <person name="Lipzen A."/>
            <person name="Mereny Z."/>
            <person name="Hegedus B."/>
            <person name="Baldrian P."/>
            <person name="Stursova M."/>
            <person name="Weitz H."/>
            <person name="Taylor A."/>
            <person name="Grigoriev I.V."/>
            <person name="Nagy L.G."/>
            <person name="Martin F."/>
            <person name="Kauserud H."/>
        </authorList>
    </citation>
    <scope>NUCLEOTIDE SEQUENCE</scope>
    <source>
        <strain evidence="6">CBHHK182m</strain>
    </source>
</reference>
<evidence type="ECO:0000259" key="5">
    <source>
        <dbReference type="PROSITE" id="PS00089"/>
    </source>
</evidence>
<dbReference type="PANTHER" id="PTHR11573">
    <property type="entry name" value="RIBONUCLEOSIDE-DIPHOSPHATE REDUCTASE LARGE CHAIN"/>
    <property type="match status" value="1"/>
</dbReference>
<dbReference type="SUPFAM" id="SSF48168">
    <property type="entry name" value="R1 subunit of ribonucleotide reductase, N-terminal domain"/>
    <property type="match status" value="1"/>
</dbReference>
<organism evidence="6 7">
    <name type="scientific">Mycena metata</name>
    <dbReference type="NCBI Taxonomy" id="1033252"/>
    <lineage>
        <taxon>Eukaryota</taxon>
        <taxon>Fungi</taxon>
        <taxon>Dikarya</taxon>
        <taxon>Basidiomycota</taxon>
        <taxon>Agaricomycotina</taxon>
        <taxon>Agaricomycetes</taxon>
        <taxon>Agaricomycetidae</taxon>
        <taxon>Agaricales</taxon>
        <taxon>Marasmiineae</taxon>
        <taxon>Mycenaceae</taxon>
        <taxon>Mycena</taxon>
    </lineage>
</organism>
<dbReference type="PROSITE" id="PS00089">
    <property type="entry name" value="RIBORED_LARGE"/>
    <property type="match status" value="1"/>
</dbReference>
<dbReference type="InterPro" id="IPR008926">
    <property type="entry name" value="RNR_R1-su_N"/>
</dbReference>
<evidence type="ECO:0000256" key="1">
    <source>
        <dbReference type="ARBA" id="ARBA00010406"/>
    </source>
</evidence>
<evidence type="ECO:0000313" key="7">
    <source>
        <dbReference type="Proteomes" id="UP001215598"/>
    </source>
</evidence>
<evidence type="ECO:0000256" key="4">
    <source>
        <dbReference type="SAM" id="MobiDB-lite"/>
    </source>
</evidence>
<dbReference type="Proteomes" id="UP001215598">
    <property type="component" value="Unassembled WGS sequence"/>
</dbReference>
<dbReference type="InterPro" id="IPR013346">
    <property type="entry name" value="NrdE_NrdA_C"/>
</dbReference>
<evidence type="ECO:0000256" key="2">
    <source>
        <dbReference type="ARBA" id="ARBA00023116"/>
    </source>
</evidence>
<feature type="region of interest" description="Disordered" evidence="4">
    <location>
        <begin position="654"/>
        <end position="679"/>
    </location>
</feature>
<dbReference type="EMBL" id="JARKIB010000003">
    <property type="protein sequence ID" value="KAJ7783126.1"/>
    <property type="molecule type" value="Genomic_DNA"/>
</dbReference>
<evidence type="ECO:0000256" key="3">
    <source>
        <dbReference type="ARBA" id="ARBA00024942"/>
    </source>
</evidence>
<comment type="similarity">
    <text evidence="1">Belongs to the ribonucleoside diphosphate reductase large chain family.</text>
</comment>
<sequence>MHKTILPKFTDAVKTFRDVNGNSTLTADFMEAVEKYQTTLNSAIVHLRDYDHTYGTISDMQHRMLNRHNGRITERIQHLYMRIAVAIHLQDIASVLNTYELLSTRHITLDAFISAGTGTTGPMISTSYSIALFNSHIHDMYDAIARTVFAVRRGGTASIAAQKMPCSGRNVHCQHKDCNIGLWTLMKFLDGAIAFTRHHEDLRTDIVNIAVEAWHLDVRALIDFNNMHQHELADHKSLTTTICIPDIFMNRVDENEEWSMFCPSHVDDLFNLSGPYFDQAYRRHESGTTPCIKIQARELWHAILRSIILTGGPSIIFKDNVNGKSNFADTSPACHSDLRTGMIDPLAEEDELYPRNHTSIALPLFVTRDGLFDFEKLHEITKEAVYLLNKALDASMPQLLVRLDRNRDFRSIGVGIHGLADVFVAMRMPYESLEAAELNVQIAETMYHAALEGSWELAMIHGPYTNFPESPLANGILQFDFWDAKPMDRYDWPGLRDRIRATGVRNATLISIGPGSGGYLSSGFTDTTEPLPSNVLEGEIICPWLVEDLSILGIWDDDIRANIVSAKGSIQHIATVPANIKAIYRTAWEIDPKSTLKMALGRAPFVCNSQSISFHLDSPNIETLGDLLMRAWSSGLKSGLHSVHSRFPEHRASVSSYEDADDSDREMSFDDVVVSSNSP</sequence>
<dbReference type="GO" id="GO:0005524">
    <property type="term" value="F:ATP binding"/>
    <property type="evidence" value="ECO:0007669"/>
    <property type="project" value="TreeGrafter"/>
</dbReference>
<feature type="domain" description="Ribonucleotide reductase large subunit" evidence="5">
    <location>
        <begin position="492"/>
        <end position="514"/>
    </location>
</feature>
<dbReference type="GO" id="GO:0009263">
    <property type="term" value="P:deoxyribonucleotide biosynthetic process"/>
    <property type="evidence" value="ECO:0007669"/>
    <property type="project" value="UniProtKB-KW"/>
</dbReference>
<proteinExistence type="inferred from homology"/>
<name>A0AAD7KD40_9AGAR</name>
<accession>A0AAD7KD40</accession>
<comment type="function">
    <text evidence="3">Provides the precursors necessary for DNA synthesis. Catalyzes the biosynthesis of deoxyribonucleotides from the corresponding ribonucleotides.</text>
</comment>